<evidence type="ECO:0000313" key="2">
    <source>
        <dbReference type="Proteomes" id="UP000034392"/>
    </source>
</evidence>
<dbReference type="PROSITE" id="PS51257">
    <property type="entry name" value="PROKAR_LIPOPROTEIN"/>
    <property type="match status" value="1"/>
</dbReference>
<dbReference type="PATRIC" id="fig|1267766.3.peg.1742"/>
<accession>A0A0F7KU12</accession>
<name>A0A0F7KU12_9SPHN</name>
<organism evidence="1 2">
    <name type="scientific">Croceibacterium atlanticum</name>
    <dbReference type="NCBI Taxonomy" id="1267766"/>
    <lineage>
        <taxon>Bacteria</taxon>
        <taxon>Pseudomonadati</taxon>
        <taxon>Pseudomonadota</taxon>
        <taxon>Alphaproteobacteria</taxon>
        <taxon>Sphingomonadales</taxon>
        <taxon>Erythrobacteraceae</taxon>
        <taxon>Croceibacterium</taxon>
    </lineage>
</organism>
<dbReference type="OrthoDB" id="7190642at2"/>
<dbReference type="KEGG" id="aay:WYH_01726"/>
<proteinExistence type="predicted"/>
<evidence type="ECO:0000313" key="1">
    <source>
        <dbReference type="EMBL" id="AKH42762.1"/>
    </source>
</evidence>
<dbReference type="AlphaFoldDB" id="A0A0F7KU12"/>
<reference evidence="1" key="1">
    <citation type="submission" date="2015-05" db="EMBL/GenBank/DDBJ databases">
        <title>The complete genome of Altererythrobacter atlanticus strain 26DY36.</title>
        <authorList>
            <person name="Wu Y.-H."/>
            <person name="Cheng H."/>
            <person name="Wu X.-W."/>
        </authorList>
    </citation>
    <scope>NUCLEOTIDE SEQUENCE [LARGE SCALE GENOMIC DNA]</scope>
    <source>
        <strain evidence="1">26DY36</strain>
    </source>
</reference>
<protein>
    <submittedName>
        <fullName evidence="1">Uncharacterized protein</fullName>
    </submittedName>
</protein>
<dbReference type="Proteomes" id="UP000034392">
    <property type="component" value="Chromosome"/>
</dbReference>
<dbReference type="RefSeq" id="WP_156320099.1">
    <property type="nucleotide sequence ID" value="NZ_CP011452.2"/>
</dbReference>
<dbReference type="STRING" id="1267766.WYH_01726"/>
<dbReference type="EMBL" id="CP011452">
    <property type="protein sequence ID" value="AKH42762.1"/>
    <property type="molecule type" value="Genomic_DNA"/>
</dbReference>
<gene>
    <name evidence="1" type="ORF">WYH_01726</name>
</gene>
<keyword evidence="2" id="KW-1185">Reference proteome</keyword>
<sequence length="167" mass="16745">MRRGLTLLVPAMALAACSGEPAEPAPEAVPETAAAANVPSFGVAGVLTEEDIAGAELGGELGCSFTEAGADGPALVAMGWVGANRSSQGVLKLDGETVGVRSREASGFGGMIEGAEFLGGDLVVNVMQISEEDTDPGEASTYPAELEIMRASNGEMSVAAGEWTCGP</sequence>